<name>A0A9X3I8R4_9SPHI</name>
<accession>A0A9X3I8R4</accession>
<organism evidence="2 3">
    <name type="scientific">Pedobacter agri</name>
    <dbReference type="NCBI Taxonomy" id="454586"/>
    <lineage>
        <taxon>Bacteria</taxon>
        <taxon>Pseudomonadati</taxon>
        <taxon>Bacteroidota</taxon>
        <taxon>Sphingobacteriia</taxon>
        <taxon>Sphingobacteriales</taxon>
        <taxon>Sphingobacteriaceae</taxon>
        <taxon>Pedobacter</taxon>
    </lineage>
</organism>
<reference evidence="2" key="1">
    <citation type="submission" date="2022-11" db="EMBL/GenBank/DDBJ databases">
        <authorList>
            <person name="Graham C."/>
            <person name="Newman J.D."/>
        </authorList>
    </citation>
    <scope>NUCLEOTIDE SEQUENCE</scope>
    <source>
        <strain evidence="2">DSM 19486</strain>
    </source>
</reference>
<protein>
    <submittedName>
        <fullName evidence="2">PRC-barrel domain-containing protein</fullName>
    </submittedName>
</protein>
<dbReference type="GO" id="GO:0019684">
    <property type="term" value="P:photosynthesis, light reaction"/>
    <property type="evidence" value="ECO:0007669"/>
    <property type="project" value="InterPro"/>
</dbReference>
<gene>
    <name evidence="2" type="ORF">OQZ29_07255</name>
</gene>
<dbReference type="RefSeq" id="WP_010601689.1">
    <property type="nucleotide sequence ID" value="NZ_JAPJUH010000002.1"/>
</dbReference>
<dbReference type="Proteomes" id="UP001142592">
    <property type="component" value="Unassembled WGS sequence"/>
</dbReference>
<evidence type="ECO:0000313" key="2">
    <source>
        <dbReference type="EMBL" id="MCX3264535.1"/>
    </source>
</evidence>
<sequence>MENQGNTYSQLLELANSDYKLTAGEADIKGWTVQNEAGASIGKVRDLLFDPQNNAVRYLIIDLDDLGVDLESKGVLIPIGLAHLHDHDDIVILPNIHTDQFKALPYYVSGEVDQSTEDEIRDAIGSPAALRMEETIIEMDQNSFYNHHHFDRAKFYRRGNK</sequence>
<keyword evidence="3" id="KW-1185">Reference proteome</keyword>
<dbReference type="InterPro" id="IPR011033">
    <property type="entry name" value="PRC_barrel-like_sf"/>
</dbReference>
<dbReference type="AlphaFoldDB" id="A0A9X3I8R4"/>
<evidence type="ECO:0000259" key="1">
    <source>
        <dbReference type="Pfam" id="PF05239"/>
    </source>
</evidence>
<evidence type="ECO:0000313" key="3">
    <source>
        <dbReference type="Proteomes" id="UP001142592"/>
    </source>
</evidence>
<dbReference type="SUPFAM" id="SSF50346">
    <property type="entry name" value="PRC-barrel domain"/>
    <property type="match status" value="1"/>
</dbReference>
<proteinExistence type="predicted"/>
<dbReference type="InterPro" id="IPR014747">
    <property type="entry name" value="Bac_photo_RC_H_C"/>
</dbReference>
<dbReference type="InterPro" id="IPR027275">
    <property type="entry name" value="PRC-brl_dom"/>
</dbReference>
<dbReference type="Gene3D" id="3.90.50.10">
    <property type="entry name" value="Photosynthetic Reaction Center, subunit H, domain 2"/>
    <property type="match status" value="1"/>
</dbReference>
<feature type="domain" description="PRC-barrel" evidence="1">
    <location>
        <begin position="27"/>
        <end position="97"/>
    </location>
</feature>
<dbReference type="EMBL" id="JAPJUH010000002">
    <property type="protein sequence ID" value="MCX3264535.1"/>
    <property type="molecule type" value="Genomic_DNA"/>
</dbReference>
<comment type="caution">
    <text evidence="2">The sequence shown here is derived from an EMBL/GenBank/DDBJ whole genome shotgun (WGS) entry which is preliminary data.</text>
</comment>
<dbReference type="Pfam" id="PF05239">
    <property type="entry name" value="PRC"/>
    <property type="match status" value="1"/>
</dbReference>
<dbReference type="GO" id="GO:0030077">
    <property type="term" value="C:plasma membrane light-harvesting complex"/>
    <property type="evidence" value="ECO:0007669"/>
    <property type="project" value="InterPro"/>
</dbReference>